<dbReference type="Ensembl" id="ENSCANT00000022337.1">
    <property type="protein sequence ID" value="ENSCANP00000005890.1"/>
    <property type="gene ID" value="ENSCANG00000019929.1"/>
</dbReference>
<organism evidence="1 2">
    <name type="scientific">Colobus angolensis palliatus</name>
    <name type="common">Peters' Angolan colobus</name>
    <dbReference type="NCBI Taxonomy" id="336983"/>
    <lineage>
        <taxon>Eukaryota</taxon>
        <taxon>Metazoa</taxon>
        <taxon>Chordata</taxon>
        <taxon>Craniata</taxon>
        <taxon>Vertebrata</taxon>
        <taxon>Euteleostomi</taxon>
        <taxon>Mammalia</taxon>
        <taxon>Eutheria</taxon>
        <taxon>Euarchontoglires</taxon>
        <taxon>Primates</taxon>
        <taxon>Haplorrhini</taxon>
        <taxon>Catarrhini</taxon>
        <taxon>Cercopithecidae</taxon>
        <taxon>Colobinae</taxon>
        <taxon>Colobus</taxon>
    </lineage>
</organism>
<evidence type="ECO:0000313" key="1">
    <source>
        <dbReference type="Ensembl" id="ENSCANP00000005890.1"/>
    </source>
</evidence>
<reference evidence="1" key="2">
    <citation type="submission" date="2025-09" db="UniProtKB">
        <authorList>
            <consortium name="Ensembl"/>
        </authorList>
    </citation>
    <scope>IDENTIFICATION</scope>
</reference>
<sequence>VATQVPWLASWMGDPVSQTLSQDLNFSKVSTEGISQSVILLEEGLMSFLNCVKLNHANLKLLEP</sequence>
<reference evidence="1" key="1">
    <citation type="submission" date="2025-08" db="UniProtKB">
        <authorList>
            <consortium name="Ensembl"/>
        </authorList>
    </citation>
    <scope>IDENTIFICATION</scope>
</reference>
<dbReference type="OMA" id="SWMGDPV"/>
<proteinExistence type="predicted"/>
<protein>
    <submittedName>
        <fullName evidence="1">Uncharacterized protein</fullName>
    </submittedName>
</protein>
<dbReference type="AlphaFoldDB" id="A0A2K5HNG4"/>
<evidence type="ECO:0000313" key="2">
    <source>
        <dbReference type="Proteomes" id="UP000233080"/>
    </source>
</evidence>
<name>A0A2K5HNG4_COLAP</name>
<keyword evidence="2" id="KW-1185">Reference proteome</keyword>
<dbReference type="Proteomes" id="UP000233080">
    <property type="component" value="Unassembled WGS sequence"/>
</dbReference>
<accession>A0A2K5HNG4</accession>